<keyword evidence="2" id="KW-1185">Reference proteome</keyword>
<evidence type="ECO:0008006" key="3">
    <source>
        <dbReference type="Google" id="ProtNLM"/>
    </source>
</evidence>
<proteinExistence type="predicted"/>
<comment type="caution">
    <text evidence="1">The sequence shown here is derived from an EMBL/GenBank/DDBJ whole genome shotgun (WGS) entry which is preliminary data.</text>
</comment>
<dbReference type="Proteomes" id="UP001262754">
    <property type="component" value="Unassembled WGS sequence"/>
</dbReference>
<reference evidence="1 2" key="1">
    <citation type="submission" date="2023-07" db="EMBL/GenBank/DDBJ databases">
        <title>Sorghum-associated microbial communities from plants grown in Nebraska, USA.</title>
        <authorList>
            <person name="Schachtman D."/>
        </authorList>
    </citation>
    <scope>NUCLEOTIDE SEQUENCE [LARGE SCALE GENOMIC DNA]</scope>
    <source>
        <strain evidence="1 2">DS2154</strain>
    </source>
</reference>
<evidence type="ECO:0000313" key="1">
    <source>
        <dbReference type="EMBL" id="MDR6533068.1"/>
    </source>
</evidence>
<gene>
    <name evidence="1" type="ORF">J2800_003829</name>
</gene>
<accession>A0ABU1N401</accession>
<dbReference type="EMBL" id="JAVDRL010000011">
    <property type="protein sequence ID" value="MDR6533068.1"/>
    <property type="molecule type" value="Genomic_DNA"/>
</dbReference>
<organism evidence="1 2">
    <name type="scientific">Caulobacter rhizosphaerae</name>
    <dbReference type="NCBI Taxonomy" id="2010972"/>
    <lineage>
        <taxon>Bacteria</taxon>
        <taxon>Pseudomonadati</taxon>
        <taxon>Pseudomonadota</taxon>
        <taxon>Alphaproteobacteria</taxon>
        <taxon>Caulobacterales</taxon>
        <taxon>Caulobacteraceae</taxon>
        <taxon>Caulobacter</taxon>
    </lineage>
</organism>
<name>A0ABU1N401_9CAUL</name>
<protein>
    <recommendedName>
        <fullName evidence="3">Chemotaxis protein CheE</fullName>
    </recommendedName>
</protein>
<sequence length="166" mass="17312">MTDAPAASQVRKIRMRPRLAQLMAEKSGGMYVAEALKRADATLETLREPSLTGIDELIIALDALLAAEAGAEPAARIEGLYQLAANIVGLCGAERNVAVQVAARSLCELLDEADGLSPSILAGVKVHIASIKLLHRAADNPALQGPILQGLASVLEKGRAESKAQG</sequence>
<dbReference type="RefSeq" id="WP_310033791.1">
    <property type="nucleotide sequence ID" value="NZ_JAVDRL010000011.1"/>
</dbReference>
<evidence type="ECO:0000313" key="2">
    <source>
        <dbReference type="Proteomes" id="UP001262754"/>
    </source>
</evidence>